<dbReference type="RefSeq" id="WP_235627188.1">
    <property type="nucleotide sequence ID" value="NZ_CP011269.1"/>
</dbReference>
<evidence type="ECO:0000313" key="2">
    <source>
        <dbReference type="EMBL" id="ALI26933.1"/>
    </source>
</evidence>
<feature type="region of interest" description="Disordered" evidence="1">
    <location>
        <begin position="1"/>
        <end position="66"/>
    </location>
</feature>
<accession>A0A0N9Y6Q9</accession>
<evidence type="ECO:0000256" key="1">
    <source>
        <dbReference type="SAM" id="MobiDB-lite"/>
    </source>
</evidence>
<feature type="compositionally biased region" description="Acidic residues" evidence="1">
    <location>
        <begin position="35"/>
        <end position="58"/>
    </location>
</feature>
<dbReference type="STRING" id="1766.XA26_30980"/>
<evidence type="ECO:0008006" key="4">
    <source>
        <dbReference type="Google" id="ProtNLM"/>
    </source>
</evidence>
<dbReference type="KEGG" id="mft:XA26_30980"/>
<name>A0A0N9Y6Q9_MYCFO</name>
<sequence>MFVKADENENETTNATALAGNDEPTTEQASVESDPTVDTDTDGLNDGTDSEENDENDADATTFSRTYVEKLRRENAGYRERASRADELAQRLHTALVAATGRMADATDLPFDAAHLDDEQALTDAIDELLTKKPHLASRRPFGDVGQGNRGAASEAPVNLADILRARA</sequence>
<organism evidence="2 3">
    <name type="scientific">Mycolicibacterium fortuitum</name>
    <name type="common">Mycobacterium fortuitum</name>
    <dbReference type="NCBI Taxonomy" id="1766"/>
    <lineage>
        <taxon>Bacteria</taxon>
        <taxon>Bacillati</taxon>
        <taxon>Actinomycetota</taxon>
        <taxon>Actinomycetes</taxon>
        <taxon>Mycobacteriales</taxon>
        <taxon>Mycobacteriaceae</taxon>
        <taxon>Mycolicibacterium</taxon>
    </lineage>
</organism>
<keyword evidence="3" id="KW-1185">Reference proteome</keyword>
<proteinExistence type="predicted"/>
<reference evidence="2 3" key="1">
    <citation type="journal article" date="2015" name="MBio">
        <title>Enzymatic Degradation of Phenazines Can Generate Energy and Protect Sensitive Organisms from Toxicity.</title>
        <authorList>
            <person name="Costa K.C."/>
            <person name="Bergkessel M."/>
            <person name="Saunders S."/>
            <person name="Korlach J."/>
            <person name="Newman D.K."/>
        </authorList>
    </citation>
    <scope>NUCLEOTIDE SEQUENCE [LARGE SCALE GENOMIC DNA]</scope>
    <source>
        <strain evidence="2 3">CT6</strain>
    </source>
</reference>
<protein>
    <recommendedName>
        <fullName evidence="4">Scaffolding protein</fullName>
    </recommendedName>
</protein>
<dbReference type="Proteomes" id="UP000057134">
    <property type="component" value="Chromosome"/>
</dbReference>
<dbReference type="EMBL" id="CP011269">
    <property type="protein sequence ID" value="ALI26933.1"/>
    <property type="molecule type" value="Genomic_DNA"/>
</dbReference>
<gene>
    <name evidence="2" type="ORF">XA26_30980</name>
</gene>
<evidence type="ECO:0000313" key="3">
    <source>
        <dbReference type="Proteomes" id="UP000057134"/>
    </source>
</evidence>
<dbReference type="AlphaFoldDB" id="A0A0N9Y6Q9"/>
<dbReference type="PATRIC" id="fig|1766.6.peg.3079"/>